<feature type="region of interest" description="Disordered" evidence="1">
    <location>
        <begin position="362"/>
        <end position="389"/>
    </location>
</feature>
<reference evidence="2" key="1">
    <citation type="submission" date="2020-11" db="EMBL/GenBank/DDBJ databases">
        <authorList>
            <consortium name="DOE Joint Genome Institute"/>
            <person name="Ahrendt S."/>
            <person name="Riley R."/>
            <person name="Andreopoulos W."/>
            <person name="Labutti K."/>
            <person name="Pangilinan J."/>
            <person name="Ruiz-Duenas F.J."/>
            <person name="Barrasa J.M."/>
            <person name="Sanchez-Garcia M."/>
            <person name="Camarero S."/>
            <person name="Miyauchi S."/>
            <person name="Serrano A."/>
            <person name="Linde D."/>
            <person name="Babiker R."/>
            <person name="Drula E."/>
            <person name="Ayuso-Fernandez I."/>
            <person name="Pacheco R."/>
            <person name="Padilla G."/>
            <person name="Ferreira P."/>
            <person name="Barriuso J."/>
            <person name="Kellner H."/>
            <person name="Castanera R."/>
            <person name="Alfaro M."/>
            <person name="Ramirez L."/>
            <person name="Pisabarro A.G."/>
            <person name="Kuo A."/>
            <person name="Tritt A."/>
            <person name="Lipzen A."/>
            <person name="He G."/>
            <person name="Yan M."/>
            <person name="Ng V."/>
            <person name="Cullen D."/>
            <person name="Martin F."/>
            <person name="Rosso M.-N."/>
            <person name="Henrissat B."/>
            <person name="Hibbett D."/>
            <person name="Martinez A.T."/>
            <person name="Grigoriev I.V."/>
        </authorList>
    </citation>
    <scope>NUCLEOTIDE SEQUENCE</scope>
    <source>
        <strain evidence="2">ATCC 90797</strain>
    </source>
</reference>
<dbReference type="OrthoDB" id="2803872at2759"/>
<gene>
    <name evidence="2" type="ORF">BDN71DRAFT_1433935</name>
</gene>
<accession>A0A9P5ZNE2</accession>
<organism evidence="2 3">
    <name type="scientific">Pleurotus eryngii</name>
    <name type="common">Boletus of the steppes</name>
    <dbReference type="NCBI Taxonomy" id="5323"/>
    <lineage>
        <taxon>Eukaryota</taxon>
        <taxon>Fungi</taxon>
        <taxon>Dikarya</taxon>
        <taxon>Basidiomycota</taxon>
        <taxon>Agaricomycotina</taxon>
        <taxon>Agaricomycetes</taxon>
        <taxon>Agaricomycetidae</taxon>
        <taxon>Agaricales</taxon>
        <taxon>Pleurotineae</taxon>
        <taxon>Pleurotaceae</taxon>
        <taxon>Pleurotus</taxon>
    </lineage>
</organism>
<dbReference type="AlphaFoldDB" id="A0A9P5ZNE2"/>
<evidence type="ECO:0000256" key="1">
    <source>
        <dbReference type="SAM" id="MobiDB-lite"/>
    </source>
</evidence>
<feature type="compositionally biased region" description="Pro residues" evidence="1">
    <location>
        <begin position="181"/>
        <end position="197"/>
    </location>
</feature>
<comment type="caution">
    <text evidence="2">The sequence shown here is derived from an EMBL/GenBank/DDBJ whole genome shotgun (WGS) entry which is preliminary data.</text>
</comment>
<evidence type="ECO:0000313" key="3">
    <source>
        <dbReference type="Proteomes" id="UP000807025"/>
    </source>
</evidence>
<keyword evidence="3" id="KW-1185">Reference proteome</keyword>
<sequence>MAPPEKVTANQKVHLINLMDSYFETKKNRGFTKFWANVYEGWFKLWPEQEDMSLKDTNERREALTNNTKARQKTEKAYNNETPKFKKEFKALYAKILADGIESIEGHFNAFTHATDTSSYHGQNIFGQAFSLYDLNFMNIHMLAFMSGATYHVVQAPAECKEQGLGSQPSVGPSPASPSHASPPPPPLSLPPPPSPPSTIVKPPVIKKVVKKLTLMQSPIVADPALVIGLAQTEPLILSPMPTFPAAHVNNIFLDPTGVDNDTTAFHATPAHPSGHFNPTTDTSMWEGFNIEAALNAMCSAPGTLNAPAVYPSLTQKLTVPLHDDFFLHSKLALGNMLYMFPTAPPVTAPVVASTITSITAPTVAPAPTPPAATTLDGNETKQKQKQGG</sequence>
<feature type="region of interest" description="Disordered" evidence="1">
    <location>
        <begin position="162"/>
        <end position="199"/>
    </location>
</feature>
<dbReference type="EMBL" id="MU154618">
    <property type="protein sequence ID" value="KAF9491502.1"/>
    <property type="molecule type" value="Genomic_DNA"/>
</dbReference>
<proteinExistence type="predicted"/>
<feature type="compositionally biased region" description="Low complexity" evidence="1">
    <location>
        <begin position="169"/>
        <end position="180"/>
    </location>
</feature>
<dbReference type="Proteomes" id="UP000807025">
    <property type="component" value="Unassembled WGS sequence"/>
</dbReference>
<name>A0A9P5ZNE2_PLEER</name>
<protein>
    <submittedName>
        <fullName evidence="2">Uncharacterized protein</fullName>
    </submittedName>
</protein>
<evidence type="ECO:0000313" key="2">
    <source>
        <dbReference type="EMBL" id="KAF9491502.1"/>
    </source>
</evidence>